<evidence type="ECO:0000256" key="2">
    <source>
        <dbReference type="SAM" id="Phobius"/>
    </source>
</evidence>
<dbReference type="Gene3D" id="3.30.1150.10">
    <property type="match status" value="1"/>
</dbReference>
<feature type="region of interest" description="Disordered" evidence="1">
    <location>
        <begin position="113"/>
        <end position="167"/>
    </location>
</feature>
<evidence type="ECO:0000313" key="3">
    <source>
        <dbReference type="EMBL" id="AXH30375.1"/>
    </source>
</evidence>
<accession>A0A345JSS9</accession>
<keyword evidence="2" id="KW-0472">Membrane</keyword>
<dbReference type="OrthoDB" id="5625889at2"/>
<dbReference type="AlphaFoldDB" id="A0A345JSS9"/>
<dbReference type="GO" id="GO:0019534">
    <property type="term" value="F:toxin transmembrane transporter activity"/>
    <property type="evidence" value="ECO:0007669"/>
    <property type="project" value="InterPro"/>
</dbReference>
<name>A0A345JSS9_9GAMM</name>
<dbReference type="Proteomes" id="UP000253862">
    <property type="component" value="Chromosome"/>
</dbReference>
<dbReference type="GO" id="GO:0016020">
    <property type="term" value="C:membrane"/>
    <property type="evidence" value="ECO:0007669"/>
    <property type="project" value="InterPro"/>
</dbReference>
<dbReference type="EMBL" id="CP022375">
    <property type="protein sequence ID" value="AXH30375.1"/>
    <property type="molecule type" value="Genomic_DNA"/>
</dbReference>
<dbReference type="NCBIfam" id="TIGR02794">
    <property type="entry name" value="tolA_full"/>
    <property type="match status" value="1"/>
</dbReference>
<proteinExistence type="predicted"/>
<organism evidence="3 4">
    <name type="scientific">Francisella opportunistica</name>
    <dbReference type="NCBI Taxonomy" id="2016517"/>
    <lineage>
        <taxon>Bacteria</taxon>
        <taxon>Pseudomonadati</taxon>
        <taxon>Pseudomonadota</taxon>
        <taxon>Gammaproteobacteria</taxon>
        <taxon>Thiotrichales</taxon>
        <taxon>Francisellaceae</taxon>
        <taxon>Francisella</taxon>
    </lineage>
</organism>
<evidence type="ECO:0000256" key="1">
    <source>
        <dbReference type="SAM" id="MobiDB-lite"/>
    </source>
</evidence>
<keyword evidence="2" id="KW-0812">Transmembrane</keyword>
<feature type="region of interest" description="Disordered" evidence="1">
    <location>
        <begin position="189"/>
        <end position="209"/>
    </location>
</feature>
<feature type="transmembrane region" description="Helical" evidence="2">
    <location>
        <begin position="21"/>
        <end position="43"/>
    </location>
</feature>
<evidence type="ECO:0000313" key="4">
    <source>
        <dbReference type="Proteomes" id="UP000253862"/>
    </source>
</evidence>
<reference evidence="3 4" key="1">
    <citation type="submission" date="2017-07" db="EMBL/GenBank/DDBJ databases">
        <title>Complete genome sequences and comparative analysis of the novel pathogen Francisella opportunistica.</title>
        <authorList>
            <person name="Dietrich E.A."/>
            <person name="Kingry L.C."/>
            <person name="Petersen J.M."/>
        </authorList>
    </citation>
    <scope>NUCLEOTIDE SEQUENCE [LARGE SCALE GENOMIC DNA]</scope>
    <source>
        <strain evidence="3 4">14-2155</strain>
    </source>
</reference>
<protein>
    <submittedName>
        <fullName evidence="3">Cell envelope integrity protein TolA</fullName>
    </submittedName>
</protein>
<dbReference type="InterPro" id="IPR014161">
    <property type="entry name" value="Tol-Pal_TolA"/>
</dbReference>
<keyword evidence="4" id="KW-1185">Reference proteome</keyword>
<gene>
    <name evidence="3" type="primary">tolA</name>
    <name evidence="3" type="ORF">CGC43_07170</name>
</gene>
<feature type="compositionally biased region" description="Basic and acidic residues" evidence="1">
    <location>
        <begin position="139"/>
        <end position="167"/>
    </location>
</feature>
<dbReference type="KEGG" id="foo:CGC45_07175"/>
<dbReference type="RefSeq" id="WP_071629637.1">
    <property type="nucleotide sequence ID" value="NZ_CP022375.1"/>
</dbReference>
<feature type="compositionally biased region" description="Basic and acidic residues" evidence="1">
    <location>
        <begin position="113"/>
        <end position="131"/>
    </location>
</feature>
<dbReference type="GO" id="GO:0043213">
    <property type="term" value="P:bacteriocin transport"/>
    <property type="evidence" value="ECO:0007669"/>
    <property type="project" value="InterPro"/>
</dbReference>
<keyword evidence="2" id="KW-1133">Transmembrane helix</keyword>
<sequence length="317" mass="36364">MANLNYHKFLRFCNKQIEENPFLVKAILIHIALIILLYILSFVSSLRFESTQASLSAQVSNMPKKFEIIQATSISSSELNKQISAYENHQQELKQAKEEIKQAKLQALKRHQQEMKEKAEAEKRAKLEAKRKANLAAKRQAEEKKQKEAEQKRKAEEEKQAKLEAEHKAKLEAEQKALQEVQRKKEQELKAKQQAEQQAEQQARQERLAKARAEAEAAARKQIEQNQAQSAISSYIAEYQDRVGANWIKDSCRGIYDLPRAIIRDGKFIKLTGTSGNYRCDQSLIDAIKNTTPPVITNNVARKTIQTENISFIFKQS</sequence>